<dbReference type="Gene3D" id="1.10.10.10">
    <property type="entry name" value="Winged helix-like DNA-binding domain superfamily/Winged helix DNA-binding domain"/>
    <property type="match status" value="1"/>
</dbReference>
<comment type="caution">
    <text evidence="5">The sequence shown here is derived from an EMBL/GenBank/DDBJ whole genome shotgun (WGS) entry which is preliminary data.</text>
</comment>
<feature type="domain" description="HTH marR-type" evidence="4">
    <location>
        <begin position="4"/>
        <end position="136"/>
    </location>
</feature>
<sequence>MSMDKSIGSASVRLSKKMTRIVNLYLRSYHLTTEQWVVLRVLHEIDGITQKELSHRTDKDQATLTKILDLVEKRKAVIRVANPADRRSFLIKITEQGRALVEELTPYIEEIFIRMVAGIKPEKLEAYQEVLGLLESNIEQLLEQTDLERRNKSDRNI</sequence>
<evidence type="ECO:0000313" key="5">
    <source>
        <dbReference type="EMBL" id="GIN62152.1"/>
    </source>
</evidence>
<dbReference type="Pfam" id="PF01047">
    <property type="entry name" value="MarR"/>
    <property type="match status" value="1"/>
</dbReference>
<dbReference type="SUPFAM" id="SSF46785">
    <property type="entry name" value="Winged helix' DNA-binding domain"/>
    <property type="match status" value="1"/>
</dbReference>
<dbReference type="SMART" id="SM00347">
    <property type="entry name" value="HTH_MARR"/>
    <property type="match status" value="1"/>
</dbReference>
<dbReference type="RefSeq" id="WP_212933636.1">
    <property type="nucleotide sequence ID" value="NZ_BORC01000003.1"/>
</dbReference>
<dbReference type="InterPro" id="IPR039422">
    <property type="entry name" value="MarR/SlyA-like"/>
</dbReference>
<dbReference type="PROSITE" id="PS50995">
    <property type="entry name" value="HTH_MARR_2"/>
    <property type="match status" value="1"/>
</dbReference>
<dbReference type="AlphaFoldDB" id="A0A920BUB8"/>
<dbReference type="Proteomes" id="UP000682111">
    <property type="component" value="Unassembled WGS sequence"/>
</dbReference>
<dbReference type="InterPro" id="IPR000835">
    <property type="entry name" value="HTH_MarR-typ"/>
</dbReference>
<proteinExistence type="predicted"/>
<dbReference type="GO" id="GO:0003677">
    <property type="term" value="F:DNA binding"/>
    <property type="evidence" value="ECO:0007669"/>
    <property type="project" value="UniProtKB-KW"/>
</dbReference>
<dbReference type="GO" id="GO:0006950">
    <property type="term" value="P:response to stress"/>
    <property type="evidence" value="ECO:0007669"/>
    <property type="project" value="TreeGrafter"/>
</dbReference>
<organism evidence="5 6">
    <name type="scientific">Robertmurraya siralis</name>
    <dbReference type="NCBI Taxonomy" id="77777"/>
    <lineage>
        <taxon>Bacteria</taxon>
        <taxon>Bacillati</taxon>
        <taxon>Bacillota</taxon>
        <taxon>Bacilli</taxon>
        <taxon>Bacillales</taxon>
        <taxon>Bacillaceae</taxon>
        <taxon>Robertmurraya</taxon>
    </lineage>
</organism>
<keyword evidence="1" id="KW-0805">Transcription regulation</keyword>
<evidence type="ECO:0000259" key="4">
    <source>
        <dbReference type="PROSITE" id="PS50995"/>
    </source>
</evidence>
<keyword evidence="3" id="KW-0804">Transcription</keyword>
<keyword evidence="6" id="KW-1185">Reference proteome</keyword>
<dbReference type="PANTHER" id="PTHR33164">
    <property type="entry name" value="TRANSCRIPTIONAL REGULATOR, MARR FAMILY"/>
    <property type="match status" value="1"/>
</dbReference>
<protein>
    <submittedName>
        <fullName evidence="5">MarR family transcriptional regulator</fullName>
    </submittedName>
</protein>
<dbReference type="GO" id="GO:0003700">
    <property type="term" value="F:DNA-binding transcription factor activity"/>
    <property type="evidence" value="ECO:0007669"/>
    <property type="project" value="InterPro"/>
</dbReference>
<keyword evidence="2" id="KW-0238">DNA-binding</keyword>
<evidence type="ECO:0000256" key="1">
    <source>
        <dbReference type="ARBA" id="ARBA00023015"/>
    </source>
</evidence>
<dbReference type="EMBL" id="BORC01000003">
    <property type="protein sequence ID" value="GIN62152.1"/>
    <property type="molecule type" value="Genomic_DNA"/>
</dbReference>
<dbReference type="InterPro" id="IPR036388">
    <property type="entry name" value="WH-like_DNA-bd_sf"/>
</dbReference>
<evidence type="ECO:0000256" key="2">
    <source>
        <dbReference type="ARBA" id="ARBA00023125"/>
    </source>
</evidence>
<gene>
    <name evidence="5" type="ORF">J27TS8_21450</name>
</gene>
<accession>A0A920BUB8</accession>
<dbReference type="PRINTS" id="PR00598">
    <property type="entry name" value="HTHMARR"/>
</dbReference>
<name>A0A920BUB8_9BACI</name>
<evidence type="ECO:0000256" key="3">
    <source>
        <dbReference type="ARBA" id="ARBA00023163"/>
    </source>
</evidence>
<dbReference type="InterPro" id="IPR036390">
    <property type="entry name" value="WH_DNA-bd_sf"/>
</dbReference>
<evidence type="ECO:0000313" key="6">
    <source>
        <dbReference type="Proteomes" id="UP000682111"/>
    </source>
</evidence>
<reference evidence="5" key="1">
    <citation type="submission" date="2021-03" db="EMBL/GenBank/DDBJ databases">
        <title>Antimicrobial resistance genes in bacteria isolated from Japanese honey, and their potential for conferring macrolide and lincosamide resistance in the American foulbrood pathogen Paenibacillus larvae.</title>
        <authorList>
            <person name="Okamoto M."/>
            <person name="Kumagai M."/>
            <person name="Kanamori H."/>
            <person name="Takamatsu D."/>
        </authorList>
    </citation>
    <scope>NUCLEOTIDE SEQUENCE</scope>
    <source>
        <strain evidence="5">J27TS8</strain>
    </source>
</reference>
<dbReference type="PANTHER" id="PTHR33164:SF64">
    <property type="entry name" value="TRANSCRIPTIONAL REGULATOR SLYA"/>
    <property type="match status" value="1"/>
</dbReference>